<protein>
    <submittedName>
        <fullName evidence="1">Uncharacterized protein</fullName>
    </submittedName>
</protein>
<proteinExistence type="predicted"/>
<name>R7ZPZ8_9BACT</name>
<dbReference type="Proteomes" id="UP000013909">
    <property type="component" value="Unassembled WGS sequence"/>
</dbReference>
<dbReference type="AlphaFoldDB" id="R7ZPZ8"/>
<evidence type="ECO:0000313" key="2">
    <source>
        <dbReference type="Proteomes" id="UP000013909"/>
    </source>
</evidence>
<dbReference type="RefSeq" id="WP_010855467.1">
    <property type="nucleotide sequence ID" value="NZ_AQHR01000088.1"/>
</dbReference>
<dbReference type="PROSITE" id="PS51257">
    <property type="entry name" value="PROKAR_LIPOPROTEIN"/>
    <property type="match status" value="1"/>
</dbReference>
<comment type="caution">
    <text evidence="1">The sequence shown here is derived from an EMBL/GenBank/DDBJ whole genome shotgun (WGS) entry which is preliminary data.</text>
</comment>
<reference evidence="1 2" key="1">
    <citation type="submission" date="2013-02" db="EMBL/GenBank/DDBJ databases">
        <title>A novel strain isolated from Lonar lake, Maharashtra, India.</title>
        <authorList>
            <person name="Singh A."/>
        </authorList>
    </citation>
    <scope>NUCLEOTIDE SEQUENCE [LARGE SCALE GENOMIC DNA]</scope>
    <source>
        <strain evidence="1 2">AK24</strain>
    </source>
</reference>
<keyword evidence="2" id="KW-1185">Reference proteome</keyword>
<accession>R7ZPZ8</accession>
<organism evidence="1 2">
    <name type="scientific">Lunatimonas lonarensis</name>
    <dbReference type="NCBI Taxonomy" id="1232681"/>
    <lineage>
        <taxon>Bacteria</taxon>
        <taxon>Pseudomonadati</taxon>
        <taxon>Bacteroidota</taxon>
        <taxon>Cytophagia</taxon>
        <taxon>Cytophagales</taxon>
        <taxon>Cyclobacteriaceae</taxon>
    </lineage>
</organism>
<sequence length="241" mass="28260">MKPTIIITLFAFLGCIKVFSQSPPEQVEAPIALPETLGNYEMGINTYFAFDRWLNQSARSPLEVMLKRKIKADRMLRVRVYGNLYKSNKVEFNVTDMDRHAKYGLAIGHEWLKTIHRKWQWYYGLELEGSQDRRHILYERPRWNEATDITYLEKTDNYHHLDRLALSPIAGIRFSISPRLLFSTEFRLVGSVGRQRITTEESTKIMDEGARYQLQSAVGHTISENGIRFQPYTGIFLNYRF</sequence>
<dbReference type="OrthoDB" id="884194at2"/>
<gene>
    <name evidence="1" type="ORF">ADIS_3334</name>
</gene>
<evidence type="ECO:0000313" key="1">
    <source>
        <dbReference type="EMBL" id="EON76206.1"/>
    </source>
</evidence>
<dbReference type="EMBL" id="AQHR01000088">
    <property type="protein sequence ID" value="EON76206.1"/>
    <property type="molecule type" value="Genomic_DNA"/>
</dbReference>